<dbReference type="GO" id="GO:0007165">
    <property type="term" value="P:signal transduction"/>
    <property type="evidence" value="ECO:0007669"/>
    <property type="project" value="UniProtKB-KW"/>
</dbReference>
<reference evidence="11 13" key="1">
    <citation type="journal article" date="2014" name="Curr. Biol.">
        <title>The genome of the clonal raider ant Cerapachys biroi.</title>
        <authorList>
            <person name="Oxley P.R."/>
            <person name="Ji L."/>
            <person name="Fetter-Pruneda I."/>
            <person name="McKenzie S.K."/>
            <person name="Li C."/>
            <person name="Hu H."/>
            <person name="Zhang G."/>
            <person name="Kronauer D.J."/>
        </authorList>
    </citation>
    <scope>NUCLEOTIDE SEQUENCE [LARGE SCALE GENOMIC DNA]</scope>
</reference>
<evidence type="ECO:0000256" key="5">
    <source>
        <dbReference type="ARBA" id="ARBA00022725"/>
    </source>
</evidence>
<dbReference type="Proteomes" id="UP000053097">
    <property type="component" value="Unassembled WGS sequence"/>
</dbReference>
<reference evidence="12" key="3">
    <citation type="submission" date="2018-07" db="EMBL/GenBank/DDBJ databases">
        <authorList>
            <person name="Mckenzie S.K."/>
            <person name="Kronauer D.J.C."/>
        </authorList>
    </citation>
    <scope>NUCLEOTIDE SEQUENCE</scope>
    <source>
        <strain evidence="12">Clonal line C1</strain>
    </source>
</reference>
<sequence>MLFAGERYLKLHRIIFIALGLWPYQKSFIWRIQAVFFFSAYCSTFFSQSLTFVTMACNMDCTLKRLSFFFVYFIQILSYYSFYFNSEIIKKALKHMQFDWKLFENSEAMNIFEEYLFEAYIYIFSAIIFVGLASIVFLTFECRAVILDIIAPMNECRPRKTEIDLELFVNEEQYFHLYVIQETLGSFIANLSIIAIGMFFAIVAKHLCATYKIASCLIRNAVTIRTLQLPVAQRMLFMHRSICLSVHIHRRSMQFTNNLIISFNVWYFPLLLFCVLSLSCIMFRLYNAIILFNDFFEIFLSCLMFFSCIAYMFVANFLGQSYIEHSAEVLESIYDTLWYVAPLPVQKLFLIMQKSVKSHKLIMGSLFVLSIEGFSTLITSAVSYFTVMHAMRSRV</sequence>
<dbReference type="GO" id="GO:0005886">
    <property type="term" value="C:plasma membrane"/>
    <property type="evidence" value="ECO:0007669"/>
    <property type="project" value="UniProtKB-SubCell"/>
</dbReference>
<keyword evidence="8 10" id="KW-0675">Receptor</keyword>
<evidence type="ECO:0000256" key="10">
    <source>
        <dbReference type="RuleBase" id="RU351113"/>
    </source>
</evidence>
<dbReference type="AlphaFoldDB" id="A0A026VZD9"/>
<dbReference type="PANTHER" id="PTHR21137">
    <property type="entry name" value="ODORANT RECEPTOR"/>
    <property type="match status" value="1"/>
</dbReference>
<feature type="transmembrane region" description="Helical" evidence="10">
    <location>
        <begin position="298"/>
        <end position="318"/>
    </location>
</feature>
<accession>A0A026VZD9</accession>
<feature type="transmembrane region" description="Helical" evidence="10">
    <location>
        <begin position="28"/>
        <end position="46"/>
    </location>
</feature>
<evidence type="ECO:0000313" key="12">
    <source>
        <dbReference type="EMBL" id="RLU17639.1"/>
    </source>
</evidence>
<evidence type="ECO:0000256" key="1">
    <source>
        <dbReference type="ARBA" id="ARBA00004651"/>
    </source>
</evidence>
<feature type="transmembrane region" description="Helical" evidence="10">
    <location>
        <begin position="259"/>
        <end position="286"/>
    </location>
</feature>
<protein>
    <recommendedName>
        <fullName evidence="10">Odorant receptor</fullName>
    </recommendedName>
</protein>
<comment type="similarity">
    <text evidence="10">Belongs to the insect chemoreceptor superfamily. Heteromeric odorant receptor channel (TC 1.A.69) family.</text>
</comment>
<dbReference type="OrthoDB" id="7550312at2759"/>
<feature type="transmembrane region" description="Helical" evidence="10">
    <location>
        <begin position="361"/>
        <end position="385"/>
    </location>
</feature>
<dbReference type="EMBL" id="KK107660">
    <property type="protein sequence ID" value="EZA48239.1"/>
    <property type="molecule type" value="Genomic_DNA"/>
</dbReference>
<evidence type="ECO:0000256" key="4">
    <source>
        <dbReference type="ARBA" id="ARBA00022692"/>
    </source>
</evidence>
<keyword evidence="13" id="KW-1185">Reference proteome</keyword>
<keyword evidence="2" id="KW-1003">Cell membrane</keyword>
<evidence type="ECO:0000256" key="9">
    <source>
        <dbReference type="ARBA" id="ARBA00023224"/>
    </source>
</evidence>
<feature type="transmembrane region" description="Helical" evidence="10">
    <location>
        <begin position="184"/>
        <end position="204"/>
    </location>
</feature>
<keyword evidence="9 10" id="KW-0807">Transducer</keyword>
<evidence type="ECO:0000256" key="6">
    <source>
        <dbReference type="ARBA" id="ARBA00022989"/>
    </source>
</evidence>
<dbReference type="GO" id="GO:0005549">
    <property type="term" value="F:odorant binding"/>
    <property type="evidence" value="ECO:0007669"/>
    <property type="project" value="InterPro"/>
</dbReference>
<evidence type="ECO:0000256" key="8">
    <source>
        <dbReference type="ARBA" id="ARBA00023170"/>
    </source>
</evidence>
<dbReference type="Proteomes" id="UP000279307">
    <property type="component" value="Chromosome 10"/>
</dbReference>
<name>A0A026VZD9_OOCBI</name>
<keyword evidence="6 10" id="KW-1133">Transmembrane helix</keyword>
<proteinExistence type="inferred from homology"/>
<evidence type="ECO:0000256" key="2">
    <source>
        <dbReference type="ARBA" id="ARBA00022475"/>
    </source>
</evidence>
<keyword evidence="4 10" id="KW-0812">Transmembrane</keyword>
<keyword evidence="5 10" id="KW-0552">Olfaction</keyword>
<evidence type="ECO:0000313" key="14">
    <source>
        <dbReference type="Proteomes" id="UP000279307"/>
    </source>
</evidence>
<evidence type="ECO:0000256" key="7">
    <source>
        <dbReference type="ARBA" id="ARBA00023136"/>
    </source>
</evidence>
<evidence type="ECO:0000313" key="11">
    <source>
        <dbReference type="EMBL" id="EZA48239.1"/>
    </source>
</evidence>
<keyword evidence="3 10" id="KW-0716">Sensory transduction</keyword>
<evidence type="ECO:0000313" key="13">
    <source>
        <dbReference type="Proteomes" id="UP000053097"/>
    </source>
</evidence>
<dbReference type="InterPro" id="IPR004117">
    <property type="entry name" value="7tm6_olfct_rcpt"/>
</dbReference>
<comment type="subcellular location">
    <subcellularLocation>
        <location evidence="1 10">Cell membrane</location>
        <topology evidence="1 10">Multi-pass membrane protein</topology>
    </subcellularLocation>
</comment>
<organism evidence="11 13">
    <name type="scientific">Ooceraea biroi</name>
    <name type="common">Clonal raider ant</name>
    <name type="synonym">Cerapachys biroi</name>
    <dbReference type="NCBI Taxonomy" id="2015173"/>
    <lineage>
        <taxon>Eukaryota</taxon>
        <taxon>Metazoa</taxon>
        <taxon>Ecdysozoa</taxon>
        <taxon>Arthropoda</taxon>
        <taxon>Hexapoda</taxon>
        <taxon>Insecta</taxon>
        <taxon>Pterygota</taxon>
        <taxon>Neoptera</taxon>
        <taxon>Endopterygota</taxon>
        <taxon>Hymenoptera</taxon>
        <taxon>Apocrita</taxon>
        <taxon>Aculeata</taxon>
        <taxon>Formicoidea</taxon>
        <taxon>Formicidae</taxon>
        <taxon>Dorylinae</taxon>
        <taxon>Ooceraea</taxon>
    </lineage>
</organism>
<feature type="transmembrane region" description="Helical" evidence="10">
    <location>
        <begin position="66"/>
        <end position="84"/>
    </location>
</feature>
<feature type="transmembrane region" description="Helical" evidence="10">
    <location>
        <begin position="119"/>
        <end position="140"/>
    </location>
</feature>
<keyword evidence="7 10" id="KW-0472">Membrane</keyword>
<evidence type="ECO:0000256" key="3">
    <source>
        <dbReference type="ARBA" id="ARBA00022606"/>
    </source>
</evidence>
<reference evidence="12 14" key="2">
    <citation type="journal article" date="2018" name="Genome Res.">
        <title>The genomic architecture and molecular evolution of ant odorant receptors.</title>
        <authorList>
            <person name="McKenzie S.K."/>
            <person name="Kronauer D.J.C."/>
        </authorList>
    </citation>
    <scope>NUCLEOTIDE SEQUENCE [LARGE SCALE GENOMIC DNA]</scope>
    <source>
        <strain evidence="12">Clonal line C1</strain>
    </source>
</reference>
<dbReference type="Pfam" id="PF02949">
    <property type="entry name" value="7tm_6"/>
    <property type="match status" value="1"/>
</dbReference>
<dbReference type="PANTHER" id="PTHR21137:SF35">
    <property type="entry name" value="ODORANT RECEPTOR 19A-RELATED"/>
    <property type="match status" value="1"/>
</dbReference>
<gene>
    <name evidence="12" type="ORF">DMN91_009875</name>
    <name evidence="11" type="ORF">X777_14137</name>
</gene>
<dbReference type="EMBL" id="QOIP01000010">
    <property type="protein sequence ID" value="RLU17639.1"/>
    <property type="molecule type" value="Genomic_DNA"/>
</dbReference>
<dbReference type="GO" id="GO:0004984">
    <property type="term" value="F:olfactory receptor activity"/>
    <property type="evidence" value="ECO:0007669"/>
    <property type="project" value="InterPro"/>
</dbReference>